<keyword evidence="3" id="KW-0851">Voltage-gated channel</keyword>
<keyword evidence="9" id="KW-1185">Reference proteome</keyword>
<feature type="transmembrane region" description="Helical" evidence="7">
    <location>
        <begin position="121"/>
        <end position="139"/>
    </location>
</feature>
<reference evidence="8" key="1">
    <citation type="submission" date="2016-11" db="EMBL/GenBank/DDBJ databases">
        <title>The genome of Nicotiana attenuata.</title>
        <authorList>
            <person name="Xu S."/>
            <person name="Brockmoeller T."/>
            <person name="Gaquerel E."/>
            <person name="Navarro A."/>
            <person name="Kuhl H."/>
            <person name="Gase K."/>
            <person name="Ling Z."/>
            <person name="Zhou W."/>
            <person name="Kreitzer C."/>
            <person name="Stanke M."/>
            <person name="Tang H."/>
            <person name="Lyons E."/>
            <person name="Pandey P."/>
            <person name="Pandey S.P."/>
            <person name="Timmermann B."/>
            <person name="Baldwin I.T."/>
        </authorList>
    </citation>
    <scope>NUCLEOTIDE SEQUENCE [LARGE SCALE GENOMIC DNA]</scope>
    <source>
        <strain evidence="8">UT</strain>
    </source>
</reference>
<evidence type="ECO:0000256" key="1">
    <source>
        <dbReference type="ARBA" id="ARBA00022538"/>
    </source>
</evidence>
<keyword evidence="5 8" id="KW-0407">Ion channel</keyword>
<name>A0A1J6IIM1_NICAT</name>
<keyword evidence="1" id="KW-0633">Potassium transport</keyword>
<dbReference type="AlphaFoldDB" id="A0A1J6IIM1"/>
<dbReference type="PANTHER" id="PTHR45743">
    <property type="entry name" value="POTASSIUM CHANNEL AKT1"/>
    <property type="match status" value="1"/>
</dbReference>
<accession>A0A1J6IIM1</accession>
<keyword evidence="3" id="KW-0813">Transport</keyword>
<evidence type="ECO:0000256" key="5">
    <source>
        <dbReference type="ARBA" id="ARBA00023303"/>
    </source>
</evidence>
<protein>
    <submittedName>
        <fullName evidence="8">Potassium channel skor</fullName>
    </submittedName>
</protein>
<evidence type="ECO:0000256" key="4">
    <source>
        <dbReference type="ARBA" id="ARBA00022958"/>
    </source>
</evidence>
<keyword evidence="4" id="KW-0630">Potassium</keyword>
<keyword evidence="7" id="KW-0812">Transmembrane</keyword>
<feature type="region of interest" description="Disordered" evidence="6">
    <location>
        <begin position="1"/>
        <end position="27"/>
    </location>
</feature>
<evidence type="ECO:0000256" key="2">
    <source>
        <dbReference type="ARBA" id="ARBA00022826"/>
    </source>
</evidence>
<keyword evidence="7" id="KW-1133">Transmembrane helix</keyword>
<keyword evidence="2" id="KW-0631">Potassium channel</keyword>
<evidence type="ECO:0000313" key="8">
    <source>
        <dbReference type="EMBL" id="OIT04726.1"/>
    </source>
</evidence>
<proteinExistence type="predicted"/>
<gene>
    <name evidence="8" type="primary">SKOR_0</name>
    <name evidence="8" type="ORF">A4A49_13642</name>
</gene>
<organism evidence="8 9">
    <name type="scientific">Nicotiana attenuata</name>
    <name type="common">Coyote tobacco</name>
    <dbReference type="NCBI Taxonomy" id="49451"/>
    <lineage>
        <taxon>Eukaryota</taxon>
        <taxon>Viridiplantae</taxon>
        <taxon>Streptophyta</taxon>
        <taxon>Embryophyta</taxon>
        <taxon>Tracheophyta</taxon>
        <taxon>Spermatophyta</taxon>
        <taxon>Magnoliopsida</taxon>
        <taxon>eudicotyledons</taxon>
        <taxon>Gunneridae</taxon>
        <taxon>Pentapetalae</taxon>
        <taxon>asterids</taxon>
        <taxon>lamiids</taxon>
        <taxon>Solanales</taxon>
        <taxon>Solanaceae</taxon>
        <taxon>Nicotianoideae</taxon>
        <taxon>Nicotianeae</taxon>
        <taxon>Nicotiana</taxon>
    </lineage>
</organism>
<dbReference type="SUPFAM" id="SSF81324">
    <property type="entry name" value="Voltage-gated potassium channels"/>
    <property type="match status" value="1"/>
</dbReference>
<evidence type="ECO:0000256" key="7">
    <source>
        <dbReference type="SAM" id="Phobius"/>
    </source>
</evidence>
<feature type="transmembrane region" description="Helical" evidence="7">
    <location>
        <begin position="82"/>
        <end position="101"/>
    </location>
</feature>
<sequence length="191" mass="22725">MDRGKRRGEDSEDDEFKVEDLQESSNSNKLASNWKNRFKLLRNYSSLDTNNVSVRNGDQGRDNTSRRRRDHCYGFVIHPDNWWYLLWTQFILIWAIYSSFFTPMEFGFFRGLPENLFLLDIAGQIAFLIDIVVLFFVAYRDAHSYCMVYDRKLIALRYLKSRFPVDLLGCFPWDAIYKVCLTMRNLRIGPE</sequence>
<dbReference type="Gramene" id="OIT04726">
    <property type="protein sequence ID" value="OIT04726"/>
    <property type="gene ID" value="A4A49_13642"/>
</dbReference>
<dbReference type="EMBL" id="MJEQ01037185">
    <property type="protein sequence ID" value="OIT04726.1"/>
    <property type="molecule type" value="Genomic_DNA"/>
</dbReference>
<evidence type="ECO:0000313" key="9">
    <source>
        <dbReference type="Proteomes" id="UP000187609"/>
    </source>
</evidence>
<dbReference type="SMR" id="A0A1J6IIM1"/>
<dbReference type="GO" id="GO:0034702">
    <property type="term" value="C:monoatomic ion channel complex"/>
    <property type="evidence" value="ECO:0007669"/>
    <property type="project" value="UniProtKB-KW"/>
</dbReference>
<keyword evidence="3" id="KW-0406">Ion transport</keyword>
<dbReference type="PANTHER" id="PTHR45743:SF11">
    <property type="entry name" value="POTASSIUM CHANNEL"/>
    <property type="match status" value="1"/>
</dbReference>
<dbReference type="Proteomes" id="UP000187609">
    <property type="component" value="Unassembled WGS sequence"/>
</dbReference>
<evidence type="ECO:0000256" key="3">
    <source>
        <dbReference type="ARBA" id="ARBA00022882"/>
    </source>
</evidence>
<dbReference type="GO" id="GO:0005249">
    <property type="term" value="F:voltage-gated potassium channel activity"/>
    <property type="evidence" value="ECO:0007669"/>
    <property type="project" value="InterPro"/>
</dbReference>
<dbReference type="InterPro" id="IPR045319">
    <property type="entry name" value="KAT/AKT"/>
</dbReference>
<comment type="caution">
    <text evidence="8">The sequence shown here is derived from an EMBL/GenBank/DDBJ whole genome shotgun (WGS) entry which is preliminary data.</text>
</comment>
<evidence type="ECO:0000256" key="6">
    <source>
        <dbReference type="SAM" id="MobiDB-lite"/>
    </source>
</evidence>
<keyword evidence="7" id="KW-0472">Membrane</keyword>